<keyword evidence="2" id="KW-1185">Reference proteome</keyword>
<sequence>MEYAKTYTVRWADLDPNIHMRHSAYTDYAAHTRVQFLAEQGFTMARFAQLGIGPILFREDTRFLKEVGLGETIRVTAELSGLNEDGSRWNIVHAIYKEDGRLAATVTVEGAWLDLRARKLAVPPAEISAVMNSISRHASYQDIVRTPREA</sequence>
<dbReference type="InterPro" id="IPR029069">
    <property type="entry name" value="HotDog_dom_sf"/>
</dbReference>
<dbReference type="EMBL" id="VTHL01000007">
    <property type="protein sequence ID" value="TYZ10557.1"/>
    <property type="molecule type" value="Genomic_DNA"/>
</dbReference>
<dbReference type="Proteomes" id="UP000322791">
    <property type="component" value="Unassembled WGS sequence"/>
</dbReference>
<proteinExistence type="predicted"/>
<dbReference type="Gene3D" id="3.10.129.10">
    <property type="entry name" value="Hotdog Thioesterase"/>
    <property type="match status" value="1"/>
</dbReference>
<dbReference type="PANTHER" id="PTHR31793">
    <property type="entry name" value="4-HYDROXYBENZOYL-COA THIOESTERASE FAMILY MEMBER"/>
    <property type="match status" value="1"/>
</dbReference>
<dbReference type="InterPro" id="IPR050563">
    <property type="entry name" value="4-hydroxybenzoyl-CoA_TE"/>
</dbReference>
<dbReference type="CDD" id="cd00586">
    <property type="entry name" value="4HBT"/>
    <property type="match status" value="1"/>
</dbReference>
<accession>A0A5D6V5N8</accession>
<evidence type="ECO:0000313" key="1">
    <source>
        <dbReference type="EMBL" id="TYZ10557.1"/>
    </source>
</evidence>
<dbReference type="SUPFAM" id="SSF54637">
    <property type="entry name" value="Thioesterase/thiol ester dehydrase-isomerase"/>
    <property type="match status" value="1"/>
</dbReference>
<dbReference type="RefSeq" id="WP_149070631.1">
    <property type="nucleotide sequence ID" value="NZ_VTHL01000007.1"/>
</dbReference>
<dbReference type="GO" id="GO:0047617">
    <property type="term" value="F:fatty acyl-CoA hydrolase activity"/>
    <property type="evidence" value="ECO:0007669"/>
    <property type="project" value="TreeGrafter"/>
</dbReference>
<protein>
    <submittedName>
        <fullName evidence="1">Thioesterase</fullName>
    </submittedName>
</protein>
<evidence type="ECO:0000313" key="2">
    <source>
        <dbReference type="Proteomes" id="UP000322791"/>
    </source>
</evidence>
<name>A0A5D6V5N8_9BACT</name>
<organism evidence="1 2">
    <name type="scientific">Hymenobacter lutimineralis</name>
    <dbReference type="NCBI Taxonomy" id="2606448"/>
    <lineage>
        <taxon>Bacteria</taxon>
        <taxon>Pseudomonadati</taxon>
        <taxon>Bacteroidota</taxon>
        <taxon>Cytophagia</taxon>
        <taxon>Cytophagales</taxon>
        <taxon>Hymenobacteraceae</taxon>
        <taxon>Hymenobacter</taxon>
    </lineage>
</organism>
<reference evidence="1 2" key="1">
    <citation type="submission" date="2019-08" db="EMBL/GenBank/DDBJ databases">
        <authorList>
            <person name="Seo M.-J."/>
        </authorList>
    </citation>
    <scope>NUCLEOTIDE SEQUENCE [LARGE SCALE GENOMIC DNA]</scope>
    <source>
        <strain evidence="1 2">KIGAM108</strain>
    </source>
</reference>
<dbReference type="PANTHER" id="PTHR31793:SF24">
    <property type="entry name" value="LONG-CHAIN ACYL-COA THIOESTERASE FADM"/>
    <property type="match status" value="1"/>
</dbReference>
<dbReference type="Pfam" id="PF13279">
    <property type="entry name" value="4HBT_2"/>
    <property type="match status" value="1"/>
</dbReference>
<gene>
    <name evidence="1" type="ORF">FY528_08815</name>
</gene>
<comment type="caution">
    <text evidence="1">The sequence shown here is derived from an EMBL/GenBank/DDBJ whole genome shotgun (WGS) entry which is preliminary data.</text>
</comment>
<dbReference type="AlphaFoldDB" id="A0A5D6V5N8"/>